<dbReference type="InterPro" id="IPR003594">
    <property type="entry name" value="HATPase_dom"/>
</dbReference>
<evidence type="ECO:0000256" key="7">
    <source>
        <dbReference type="ARBA" id="ARBA00022840"/>
    </source>
</evidence>
<proteinExistence type="predicted"/>
<keyword evidence="5" id="KW-0547">Nucleotide-binding</keyword>
<keyword evidence="9" id="KW-0472">Membrane</keyword>
<dbReference type="CDD" id="cd00082">
    <property type="entry name" value="HisKA"/>
    <property type="match status" value="1"/>
</dbReference>
<feature type="transmembrane region" description="Helical" evidence="9">
    <location>
        <begin position="80"/>
        <end position="97"/>
    </location>
</feature>
<dbReference type="Gene3D" id="3.30.565.10">
    <property type="entry name" value="Histidine kinase-like ATPase, C-terminal domain"/>
    <property type="match status" value="1"/>
</dbReference>
<evidence type="ECO:0000256" key="3">
    <source>
        <dbReference type="ARBA" id="ARBA00022553"/>
    </source>
</evidence>
<dbReference type="PANTHER" id="PTHR43065:SF10">
    <property type="entry name" value="PEROXIDE STRESS-ACTIVATED HISTIDINE KINASE MAK3"/>
    <property type="match status" value="1"/>
</dbReference>
<keyword evidence="4 11" id="KW-0808">Transferase</keyword>
<evidence type="ECO:0000313" key="12">
    <source>
        <dbReference type="Proteomes" id="UP001597296"/>
    </source>
</evidence>
<evidence type="ECO:0000256" key="4">
    <source>
        <dbReference type="ARBA" id="ARBA00022679"/>
    </source>
</evidence>
<dbReference type="InterPro" id="IPR036890">
    <property type="entry name" value="HATPase_C_sf"/>
</dbReference>
<sequence>MLDLTLPLLGALSPRLLGRIGIDLCVLFHLAACVPIWRGRAPRRERIALGIACLATAVWAGQTLLPLGPAGLLALETLRATAFTLTLAAAAGLEGGLGRGRPDRLPPALAATALAGPALLLAGMALALPAWAWTLGLLLLILLDLGQLLLVELLLRDRLDRIAGADRLFCLTIGGLAAFDLVFFANLLTNGRIEPGFETARVWWVLLGAPLLAASALRRRQQRAFGLSRRVLFHSTVLISAGLYLVTVSLAGHSLRLWGGAWGGPFELAFLLVAVTVLAVALRSASLRARLNVLIGKHFFRLKYDYREVWLNFIGKMATPEPGESLPARALRAVAEAAHCRDGVLWTLQPAGDLYPAAATLARPGEVPPLAADSALIAFLGQTGWVIDVAECRRDPERYDGLTLPAWFHATPGLWVIVPVLHNRVLEGVMVLGGAPSAPAALGWEEFDLLKTLGAQVAGYLAEERASRALLDSRRLAEFNRRFAFVAHDIKNVVTQMSLMIQNAERHGHDPEFQRDMVLSAGDAVARLNGMLVQLGTGSEAEARPAAPAPVAFDLAAAVATVARRWRLSFPRLGFTAPGGAVTVLGRPDRLATALDHLIQNAIDAAGPDGAVTLAVRDGEASGLVEVIDDGPGMKPDFVRDRLFRPLETSKPQGSGVGAFQALQTVREMNGRLEVESRPGAGTVMRIRLARPGAAADAPPLVEDWHARRHARRA</sequence>
<feature type="transmembrane region" description="Helical" evidence="9">
    <location>
        <begin position="20"/>
        <end position="37"/>
    </location>
</feature>
<feature type="transmembrane region" description="Helical" evidence="9">
    <location>
        <begin position="262"/>
        <end position="282"/>
    </location>
</feature>
<evidence type="ECO:0000259" key="10">
    <source>
        <dbReference type="PROSITE" id="PS50109"/>
    </source>
</evidence>
<dbReference type="CDD" id="cd00075">
    <property type="entry name" value="HATPase"/>
    <property type="match status" value="1"/>
</dbReference>
<dbReference type="PROSITE" id="PS50109">
    <property type="entry name" value="HIS_KIN"/>
    <property type="match status" value="1"/>
</dbReference>
<dbReference type="Proteomes" id="UP001597296">
    <property type="component" value="Unassembled WGS sequence"/>
</dbReference>
<keyword evidence="3" id="KW-0597">Phosphoprotein</keyword>
<evidence type="ECO:0000256" key="2">
    <source>
        <dbReference type="ARBA" id="ARBA00012438"/>
    </source>
</evidence>
<name>A0ABW5CEM3_9PROT</name>
<dbReference type="EMBL" id="JBHUIY010000029">
    <property type="protein sequence ID" value="MFD2234852.1"/>
    <property type="molecule type" value="Genomic_DNA"/>
</dbReference>
<dbReference type="PRINTS" id="PR00344">
    <property type="entry name" value="BCTRLSENSOR"/>
</dbReference>
<dbReference type="InterPro" id="IPR004358">
    <property type="entry name" value="Sig_transdc_His_kin-like_C"/>
</dbReference>
<feature type="transmembrane region" description="Helical" evidence="9">
    <location>
        <begin position="201"/>
        <end position="219"/>
    </location>
</feature>
<feature type="transmembrane region" description="Helical" evidence="9">
    <location>
        <begin position="137"/>
        <end position="155"/>
    </location>
</feature>
<evidence type="ECO:0000256" key="6">
    <source>
        <dbReference type="ARBA" id="ARBA00022777"/>
    </source>
</evidence>
<comment type="caution">
    <text evidence="11">The sequence shown here is derived from an EMBL/GenBank/DDBJ whole genome shotgun (WGS) entry which is preliminary data.</text>
</comment>
<gene>
    <name evidence="11" type="primary">prsK</name>
    <name evidence="11" type="ORF">ACFSNB_13650</name>
</gene>
<organism evidence="11 12">
    <name type="scientific">Phaeospirillum tilakii</name>
    <dbReference type="NCBI Taxonomy" id="741673"/>
    <lineage>
        <taxon>Bacteria</taxon>
        <taxon>Pseudomonadati</taxon>
        <taxon>Pseudomonadota</taxon>
        <taxon>Alphaproteobacteria</taxon>
        <taxon>Rhodospirillales</taxon>
        <taxon>Rhodospirillaceae</taxon>
        <taxon>Phaeospirillum</taxon>
    </lineage>
</organism>
<dbReference type="InterPro" id="IPR014265">
    <property type="entry name" value="XrtA/PrsK"/>
</dbReference>
<feature type="transmembrane region" description="Helical" evidence="9">
    <location>
        <begin position="231"/>
        <end position="250"/>
    </location>
</feature>
<dbReference type="SUPFAM" id="SSF55874">
    <property type="entry name" value="ATPase domain of HSP90 chaperone/DNA topoisomerase II/histidine kinase"/>
    <property type="match status" value="1"/>
</dbReference>
<dbReference type="NCBIfam" id="TIGR02916">
    <property type="entry name" value="PEP_his_kin"/>
    <property type="match status" value="1"/>
</dbReference>
<dbReference type="InterPro" id="IPR005467">
    <property type="entry name" value="His_kinase_dom"/>
</dbReference>
<protein>
    <recommendedName>
        <fullName evidence="2">histidine kinase</fullName>
        <ecNumber evidence="2">2.7.13.3</ecNumber>
    </recommendedName>
</protein>
<feature type="domain" description="Histidine kinase" evidence="10">
    <location>
        <begin position="485"/>
        <end position="693"/>
    </location>
</feature>
<dbReference type="RefSeq" id="WP_377317481.1">
    <property type="nucleotide sequence ID" value="NZ_JBHUIY010000029.1"/>
</dbReference>
<feature type="transmembrane region" description="Helical" evidence="9">
    <location>
        <begin position="109"/>
        <end position="131"/>
    </location>
</feature>
<evidence type="ECO:0000256" key="1">
    <source>
        <dbReference type="ARBA" id="ARBA00000085"/>
    </source>
</evidence>
<keyword evidence="9" id="KW-0812">Transmembrane</keyword>
<evidence type="ECO:0000256" key="9">
    <source>
        <dbReference type="SAM" id="Phobius"/>
    </source>
</evidence>
<feature type="transmembrane region" description="Helical" evidence="9">
    <location>
        <begin position="49"/>
        <end position="68"/>
    </location>
</feature>
<feature type="transmembrane region" description="Helical" evidence="9">
    <location>
        <begin position="167"/>
        <end position="189"/>
    </location>
</feature>
<evidence type="ECO:0000256" key="8">
    <source>
        <dbReference type="ARBA" id="ARBA00023012"/>
    </source>
</evidence>
<comment type="catalytic activity">
    <reaction evidence="1">
        <text>ATP + protein L-histidine = ADP + protein N-phospho-L-histidine.</text>
        <dbReference type="EC" id="2.7.13.3"/>
    </reaction>
</comment>
<dbReference type="EC" id="2.7.13.3" evidence="2"/>
<accession>A0ABW5CEM3</accession>
<dbReference type="InterPro" id="IPR003661">
    <property type="entry name" value="HisK_dim/P_dom"/>
</dbReference>
<dbReference type="Pfam" id="PF02518">
    <property type="entry name" value="HATPase_c"/>
    <property type="match status" value="1"/>
</dbReference>
<keyword evidence="9" id="KW-1133">Transmembrane helix</keyword>
<dbReference type="GO" id="GO:0004673">
    <property type="term" value="F:protein histidine kinase activity"/>
    <property type="evidence" value="ECO:0007669"/>
    <property type="project" value="UniProtKB-EC"/>
</dbReference>
<keyword evidence="12" id="KW-1185">Reference proteome</keyword>
<keyword evidence="6 11" id="KW-0418">Kinase</keyword>
<dbReference type="SMART" id="SM00387">
    <property type="entry name" value="HATPase_c"/>
    <property type="match status" value="1"/>
</dbReference>
<keyword evidence="7" id="KW-0067">ATP-binding</keyword>
<evidence type="ECO:0000313" key="11">
    <source>
        <dbReference type="EMBL" id="MFD2234852.1"/>
    </source>
</evidence>
<evidence type="ECO:0000256" key="5">
    <source>
        <dbReference type="ARBA" id="ARBA00022741"/>
    </source>
</evidence>
<keyword evidence="8" id="KW-0902">Two-component regulatory system</keyword>
<dbReference type="SUPFAM" id="SSF55781">
    <property type="entry name" value="GAF domain-like"/>
    <property type="match status" value="1"/>
</dbReference>
<dbReference type="PANTHER" id="PTHR43065">
    <property type="entry name" value="SENSOR HISTIDINE KINASE"/>
    <property type="match status" value="1"/>
</dbReference>
<reference evidence="12" key="1">
    <citation type="journal article" date="2019" name="Int. J. Syst. Evol. Microbiol.">
        <title>The Global Catalogue of Microorganisms (GCM) 10K type strain sequencing project: providing services to taxonomists for standard genome sequencing and annotation.</title>
        <authorList>
            <consortium name="The Broad Institute Genomics Platform"/>
            <consortium name="The Broad Institute Genome Sequencing Center for Infectious Disease"/>
            <person name="Wu L."/>
            <person name="Ma J."/>
        </authorList>
    </citation>
    <scope>NUCLEOTIDE SEQUENCE [LARGE SCALE GENOMIC DNA]</scope>
    <source>
        <strain evidence="12">KCTC 15012</strain>
    </source>
</reference>